<keyword evidence="3" id="KW-1185">Reference proteome</keyword>
<dbReference type="KEGG" id="rhl:LPU83_pLPU83d_0823"/>
<evidence type="ECO:0000313" key="2">
    <source>
        <dbReference type="EMBL" id="CDM62193.1"/>
    </source>
</evidence>
<dbReference type="Proteomes" id="UP000019443">
    <property type="component" value="Plasmid pLPU83d"/>
</dbReference>
<evidence type="ECO:0000256" key="1">
    <source>
        <dbReference type="SAM" id="MobiDB-lite"/>
    </source>
</evidence>
<dbReference type="HOGENOM" id="CLU_1389261_0_0_5"/>
<sequence length="196" mass="21656">MGRRQQVILADCHLDPPTHARGDTHDRREKKDKGDVTQSASLRQSGAGKLRAIACRAFGNRGDVTRYLKTARGDFFEKAFKATWRQHGNANSAVWTGAEAMTLATWDMRSLHRTAPKHGALKFEINDTFQHKEGFVLGLVDVRRRAFKRAGNAVDDGHGALSFGGGQQDAIGSAVPAMRLLWLSVYVHDAWTFVVG</sequence>
<dbReference type="EMBL" id="HG916855">
    <property type="protein sequence ID" value="CDM62193.1"/>
    <property type="molecule type" value="Genomic_DNA"/>
</dbReference>
<gene>
    <name evidence="2" type="ORF">LPU83_pLPU83d_0823</name>
</gene>
<organism evidence="2 3">
    <name type="scientific">Rhizobium favelukesii</name>
    <dbReference type="NCBI Taxonomy" id="348824"/>
    <lineage>
        <taxon>Bacteria</taxon>
        <taxon>Pseudomonadati</taxon>
        <taxon>Pseudomonadota</taxon>
        <taxon>Alphaproteobacteria</taxon>
        <taxon>Hyphomicrobiales</taxon>
        <taxon>Rhizobiaceae</taxon>
        <taxon>Rhizobium/Agrobacterium group</taxon>
        <taxon>Rhizobium</taxon>
    </lineage>
</organism>
<keyword evidence="2" id="KW-0614">Plasmid</keyword>
<protein>
    <submittedName>
        <fullName evidence="2">Uncharacterized protein</fullName>
    </submittedName>
</protein>
<accession>W6RTZ0</accession>
<name>W6RTZ0_9HYPH</name>
<evidence type="ECO:0000313" key="3">
    <source>
        <dbReference type="Proteomes" id="UP000019443"/>
    </source>
</evidence>
<geneLocation type="plasmid" evidence="2 3">
    <name>pLPU83d</name>
</geneLocation>
<feature type="compositionally biased region" description="Basic and acidic residues" evidence="1">
    <location>
        <begin position="13"/>
        <end position="35"/>
    </location>
</feature>
<dbReference type="AlphaFoldDB" id="W6RTZ0"/>
<proteinExistence type="predicted"/>
<reference evidence="2" key="1">
    <citation type="submission" date="2013-11" db="EMBL/GenBank/DDBJ databases">
        <title>Draft genome sequence of the broad-host-range Rhizobium sp. LPU83 strain, a member of the low-genetic diversity Oregon-like Rhizobium sp. group.</title>
        <authorList>
            <person name="Wibberg D."/>
            <person name="Puehler A."/>
            <person name="Schlueter A."/>
        </authorList>
    </citation>
    <scope>NUCLEOTIDE SEQUENCE [LARGE SCALE GENOMIC DNA]</scope>
    <source>
        <strain evidence="2">LPU83</strain>
        <plasmid evidence="2">pLPU83d</plasmid>
    </source>
</reference>
<feature type="region of interest" description="Disordered" evidence="1">
    <location>
        <begin position="13"/>
        <end position="44"/>
    </location>
</feature>